<evidence type="ECO:0000256" key="1">
    <source>
        <dbReference type="ARBA" id="ARBA00007637"/>
    </source>
</evidence>
<sequence>MRCLVTGGAGFIGSHIQDKLIELGHHAIILDNLRSGKKEYVNPKSEFHNIDIRSKDEITSLFNKTKPDVVFHLAAQNEVPYSMDHPFEDAEINILGMLNILEAGKTIGVKKFIYSNTGGAYYGDVQESDLPISEDFPVTYPTSFYGVSKAAAEQYLKLYSHIYGLSYVSLRYSNVYGPRQDGNREAGIVAIFTTKMINGKVPVIFGDGLHTRDYIYVGDVVDANVAALNYPNSDYFNIATGKATSNNEVYNTLESYLKTGKKVVYGHDRPGDARHVTLSPKKAIKLLHWSPKINFMQGVRLTLESYGKKF</sequence>
<evidence type="ECO:0000313" key="4">
    <source>
        <dbReference type="Proteomes" id="UP000034591"/>
    </source>
</evidence>
<dbReference type="InterPro" id="IPR036291">
    <property type="entry name" value="NAD(P)-bd_dom_sf"/>
</dbReference>
<gene>
    <name evidence="3" type="ORF">US53_C0050G0006</name>
</gene>
<dbReference type="Proteomes" id="UP000034591">
    <property type="component" value="Unassembled WGS sequence"/>
</dbReference>
<dbReference type="EMBL" id="LBTI01000050">
    <property type="protein sequence ID" value="KKQ36474.1"/>
    <property type="molecule type" value="Genomic_DNA"/>
</dbReference>
<comment type="similarity">
    <text evidence="1">Belongs to the NAD(P)-dependent epimerase/dehydratase family.</text>
</comment>
<organism evidence="3 4">
    <name type="scientific">Candidatus Woesebacteria bacterium GW2011_GWA1_37_7</name>
    <dbReference type="NCBI Taxonomy" id="1618545"/>
    <lineage>
        <taxon>Bacteria</taxon>
        <taxon>Candidatus Woeseibacteriota</taxon>
    </lineage>
</organism>
<name>A0A0G0JI47_9BACT</name>
<dbReference type="STRING" id="1618545.US53_C0050G0006"/>
<accession>A0A0G0JI47</accession>
<comment type="caution">
    <text evidence="3">The sequence shown here is derived from an EMBL/GenBank/DDBJ whole genome shotgun (WGS) entry which is preliminary data.</text>
</comment>
<dbReference type="AlphaFoldDB" id="A0A0G0JI47"/>
<evidence type="ECO:0000259" key="2">
    <source>
        <dbReference type="Pfam" id="PF01370"/>
    </source>
</evidence>
<dbReference type="Gene3D" id="3.90.25.10">
    <property type="entry name" value="UDP-galactose 4-epimerase, domain 1"/>
    <property type="match status" value="1"/>
</dbReference>
<dbReference type="InterPro" id="IPR001509">
    <property type="entry name" value="Epimerase_deHydtase"/>
</dbReference>
<evidence type="ECO:0000313" key="3">
    <source>
        <dbReference type="EMBL" id="KKQ36474.1"/>
    </source>
</evidence>
<protein>
    <submittedName>
        <fullName evidence="3">UDP-glucose 4-epimerase</fullName>
    </submittedName>
</protein>
<dbReference type="PANTHER" id="PTHR43000">
    <property type="entry name" value="DTDP-D-GLUCOSE 4,6-DEHYDRATASE-RELATED"/>
    <property type="match status" value="1"/>
</dbReference>
<dbReference type="SUPFAM" id="SSF51735">
    <property type="entry name" value="NAD(P)-binding Rossmann-fold domains"/>
    <property type="match status" value="1"/>
</dbReference>
<dbReference type="Pfam" id="PF01370">
    <property type="entry name" value="Epimerase"/>
    <property type="match status" value="1"/>
</dbReference>
<dbReference type="PATRIC" id="fig|1618545.3.peg.676"/>
<proteinExistence type="inferred from homology"/>
<dbReference type="Gene3D" id="3.40.50.720">
    <property type="entry name" value="NAD(P)-binding Rossmann-like Domain"/>
    <property type="match status" value="1"/>
</dbReference>
<feature type="domain" description="NAD-dependent epimerase/dehydratase" evidence="2">
    <location>
        <begin position="4"/>
        <end position="238"/>
    </location>
</feature>
<reference evidence="3 4" key="1">
    <citation type="journal article" date="2015" name="Nature">
        <title>rRNA introns, odd ribosomes, and small enigmatic genomes across a large radiation of phyla.</title>
        <authorList>
            <person name="Brown C.T."/>
            <person name="Hug L.A."/>
            <person name="Thomas B.C."/>
            <person name="Sharon I."/>
            <person name="Castelle C.J."/>
            <person name="Singh A."/>
            <person name="Wilkins M.J."/>
            <person name="Williams K.H."/>
            <person name="Banfield J.F."/>
        </authorList>
    </citation>
    <scope>NUCLEOTIDE SEQUENCE [LARGE SCALE GENOMIC DNA]</scope>
</reference>